<dbReference type="InterPro" id="IPR016187">
    <property type="entry name" value="CTDL_fold"/>
</dbReference>
<accession>A0A3P9Q2A0</accession>
<dbReference type="Gene3D" id="3.10.100.10">
    <property type="entry name" value="Mannose-Binding Protein A, subunit A"/>
    <property type="match status" value="1"/>
</dbReference>
<sequence>LIYSANVEKKNTVMSSLPHLPSTPECPPVTPPVCSQGTLPECPPGWHTLKGSCYWVSCEQSTWFDARTRCESNGADLVIVNDETELV</sequence>
<reference evidence="1" key="3">
    <citation type="submission" date="2025-09" db="UniProtKB">
        <authorList>
            <consortium name="Ensembl"/>
        </authorList>
    </citation>
    <scope>IDENTIFICATION</scope>
    <source>
        <strain evidence="1">Guanapo</strain>
    </source>
</reference>
<protein>
    <recommendedName>
        <fullName evidence="3">C-type lectin domain-containing protein</fullName>
    </recommendedName>
</protein>
<dbReference type="InterPro" id="IPR016186">
    <property type="entry name" value="C-type_lectin-like/link_sf"/>
</dbReference>
<proteinExistence type="predicted"/>
<dbReference type="SUPFAM" id="SSF56436">
    <property type="entry name" value="C-type lectin-like"/>
    <property type="match status" value="1"/>
</dbReference>
<evidence type="ECO:0000313" key="2">
    <source>
        <dbReference type="Proteomes" id="UP000242638"/>
    </source>
</evidence>
<evidence type="ECO:0008006" key="3">
    <source>
        <dbReference type="Google" id="ProtNLM"/>
    </source>
</evidence>
<keyword evidence="2" id="KW-1185">Reference proteome</keyword>
<dbReference type="PANTHER" id="PTHR45710:SF26">
    <property type="entry name" value="RH26557P"/>
    <property type="match status" value="1"/>
</dbReference>
<dbReference type="PANTHER" id="PTHR45710">
    <property type="entry name" value="C-TYPE LECTIN DOMAIN-CONTAINING PROTEIN 180"/>
    <property type="match status" value="1"/>
</dbReference>
<reference evidence="1" key="2">
    <citation type="submission" date="2025-08" db="UniProtKB">
        <authorList>
            <consortium name="Ensembl"/>
        </authorList>
    </citation>
    <scope>IDENTIFICATION</scope>
    <source>
        <strain evidence="1">Guanapo</strain>
    </source>
</reference>
<dbReference type="InterPro" id="IPR050828">
    <property type="entry name" value="C-type_lectin/matrix_domain"/>
</dbReference>
<dbReference type="Proteomes" id="UP000242638">
    <property type="component" value="Unassembled WGS sequence"/>
</dbReference>
<name>A0A3P9Q2A0_POERE</name>
<reference evidence="2" key="1">
    <citation type="submission" date="2013-11" db="EMBL/GenBank/DDBJ databases">
        <title>The genomic landscape of the Guanapo guppy.</title>
        <authorList>
            <person name="Kuenstner A."/>
            <person name="Dreyer C."/>
        </authorList>
    </citation>
    <scope>NUCLEOTIDE SEQUENCE</scope>
    <source>
        <strain evidence="2">Guanapo</strain>
    </source>
</reference>
<dbReference type="Ensembl" id="ENSPRET00000028507.1">
    <property type="protein sequence ID" value="ENSPREP00000028195.1"/>
    <property type="gene ID" value="ENSPREG00000019087.1"/>
</dbReference>
<dbReference type="AlphaFoldDB" id="A0A3P9Q2A0"/>
<organism evidence="1 2">
    <name type="scientific">Poecilia reticulata</name>
    <name type="common">Guppy</name>
    <name type="synonym">Acanthophacelus reticulatus</name>
    <dbReference type="NCBI Taxonomy" id="8081"/>
    <lineage>
        <taxon>Eukaryota</taxon>
        <taxon>Metazoa</taxon>
        <taxon>Chordata</taxon>
        <taxon>Craniata</taxon>
        <taxon>Vertebrata</taxon>
        <taxon>Euteleostomi</taxon>
        <taxon>Actinopterygii</taxon>
        <taxon>Neopterygii</taxon>
        <taxon>Teleostei</taxon>
        <taxon>Neoteleostei</taxon>
        <taxon>Acanthomorphata</taxon>
        <taxon>Ovalentaria</taxon>
        <taxon>Atherinomorphae</taxon>
        <taxon>Cyprinodontiformes</taxon>
        <taxon>Poeciliidae</taxon>
        <taxon>Poeciliinae</taxon>
        <taxon>Poecilia</taxon>
    </lineage>
</organism>
<evidence type="ECO:0000313" key="1">
    <source>
        <dbReference type="Ensembl" id="ENSPREP00000028195.1"/>
    </source>
</evidence>